<dbReference type="EMBL" id="JAQOUE010000001">
    <property type="protein sequence ID" value="MDT7042717.1"/>
    <property type="molecule type" value="Genomic_DNA"/>
</dbReference>
<dbReference type="RefSeq" id="WP_313833163.1">
    <property type="nucleotide sequence ID" value="NZ_JAQOUE010000001.1"/>
</dbReference>
<feature type="domain" description="Haem-binding uptake Tiki superfamily ChaN" evidence="1">
    <location>
        <begin position="84"/>
        <end position="294"/>
    </location>
</feature>
<reference evidence="2 3" key="1">
    <citation type="journal article" date="2023" name="ISME J.">
        <title>Cultivation and genomic characterization of novel and ubiquitous marine nitrite-oxidizing bacteria from the Nitrospirales.</title>
        <authorList>
            <person name="Mueller A.J."/>
            <person name="Daebeler A."/>
            <person name="Herbold C.W."/>
            <person name="Kirkegaard R.H."/>
            <person name="Daims H."/>
        </authorList>
    </citation>
    <scope>NUCLEOTIDE SEQUENCE [LARGE SCALE GENOMIC DNA]</scope>
    <source>
        <strain evidence="2 3">EB</strain>
    </source>
</reference>
<dbReference type="CDD" id="cd14727">
    <property type="entry name" value="ChanN-like"/>
    <property type="match status" value="1"/>
</dbReference>
<keyword evidence="2" id="KW-0449">Lipoprotein</keyword>
<dbReference type="Pfam" id="PF04187">
    <property type="entry name" value="Cofac_haem_bdg"/>
    <property type="match status" value="1"/>
</dbReference>
<proteinExistence type="predicted"/>
<comment type="caution">
    <text evidence="2">The sequence shown here is derived from an EMBL/GenBank/DDBJ whole genome shotgun (WGS) entry which is preliminary data.</text>
</comment>
<accession>A0ABU3K8H8</accession>
<sequence>MILRQARNPSSVAAELGLCYTISMVFASLRYAKPPFVSLVLLAGVLLVTTACATPQSSPKYQEGQIIAVAQDTVLTIADLRPVLRKADVIYIGETHYTPSHLDAAIQVLQIVLDEGRTPILGMEMFSWDGQSGIDRYLKGDIATVDQFLTESHWKDNWGGKYEDYSPLVDFAKTHQFRLLGLNPPRPFVRKVAQNGLMGIGADPVLQQWNFPDPFPADDPEYRRVIYDQIEKCHGGMKPEVYQKIYEASVFRDEGMASVIATTMSKEGVGRPQTFVSYTGAGHIQYGLPIPKRVQRQMGGTLKQVTLYLHALDPEYPEDVEYLINENIADFVWLTTLGPQGRQPRCGE</sequence>
<keyword evidence="3" id="KW-1185">Reference proteome</keyword>
<evidence type="ECO:0000259" key="1">
    <source>
        <dbReference type="Pfam" id="PF04187"/>
    </source>
</evidence>
<dbReference type="InterPro" id="IPR007314">
    <property type="entry name" value="Cofac_haem-bd_dom"/>
</dbReference>
<dbReference type="SUPFAM" id="SSF159501">
    <property type="entry name" value="EreA/ChaN-like"/>
    <property type="match status" value="1"/>
</dbReference>
<gene>
    <name evidence="2" type="ORF">PPG34_10170</name>
</gene>
<protein>
    <submittedName>
        <fullName evidence="2">ChaN family lipoprotein</fullName>
    </submittedName>
</protein>
<dbReference type="Proteomes" id="UP001250932">
    <property type="component" value="Unassembled WGS sequence"/>
</dbReference>
<organism evidence="2 3">
    <name type="scientific">Candidatus Nitronereus thalassa</name>
    <dbReference type="NCBI Taxonomy" id="3020898"/>
    <lineage>
        <taxon>Bacteria</taxon>
        <taxon>Pseudomonadati</taxon>
        <taxon>Nitrospirota</taxon>
        <taxon>Nitrospiria</taxon>
        <taxon>Nitrospirales</taxon>
        <taxon>Nitrospiraceae</taxon>
        <taxon>Candidatus Nitronereus</taxon>
    </lineage>
</organism>
<evidence type="ECO:0000313" key="3">
    <source>
        <dbReference type="Proteomes" id="UP001250932"/>
    </source>
</evidence>
<dbReference type="Gene3D" id="3.40.50.11550">
    <property type="match status" value="1"/>
</dbReference>
<evidence type="ECO:0000313" key="2">
    <source>
        <dbReference type="EMBL" id="MDT7042717.1"/>
    </source>
</evidence>
<name>A0ABU3K8H8_9BACT</name>